<dbReference type="Gene3D" id="1.10.533.10">
    <property type="entry name" value="Death Domain, Fas"/>
    <property type="match status" value="1"/>
</dbReference>
<dbReference type="CDD" id="cd01671">
    <property type="entry name" value="CARD"/>
    <property type="match status" value="1"/>
</dbReference>
<feature type="repeat" description="ANK" evidence="3">
    <location>
        <begin position="240"/>
        <end position="272"/>
    </location>
</feature>
<dbReference type="GO" id="GO:0042981">
    <property type="term" value="P:regulation of apoptotic process"/>
    <property type="evidence" value="ECO:0007669"/>
    <property type="project" value="InterPro"/>
</dbReference>
<feature type="repeat" description="ANK" evidence="3">
    <location>
        <begin position="526"/>
        <end position="558"/>
    </location>
</feature>
<dbReference type="PROSITE" id="PS50297">
    <property type="entry name" value="ANK_REP_REGION"/>
    <property type="match status" value="10"/>
</dbReference>
<evidence type="ECO:0000256" key="1">
    <source>
        <dbReference type="ARBA" id="ARBA00022737"/>
    </source>
</evidence>
<keyword evidence="2 3" id="KW-0040">ANK repeat</keyword>
<dbReference type="PROSITE" id="PS50088">
    <property type="entry name" value="ANK_REPEAT"/>
    <property type="match status" value="11"/>
</dbReference>
<dbReference type="InterPro" id="IPR001315">
    <property type="entry name" value="CARD"/>
</dbReference>
<feature type="repeat" description="ANK" evidence="3">
    <location>
        <begin position="592"/>
        <end position="624"/>
    </location>
</feature>
<dbReference type="PANTHER" id="PTHR24201">
    <property type="entry name" value="ANK_REP_REGION DOMAIN-CONTAINING PROTEIN"/>
    <property type="match status" value="1"/>
</dbReference>
<feature type="repeat" description="ANK" evidence="3">
    <location>
        <begin position="692"/>
        <end position="728"/>
    </location>
</feature>
<protein>
    <submittedName>
        <fullName evidence="5">Ankyrin-2-like</fullName>
    </submittedName>
</protein>
<dbReference type="InterPro" id="IPR011029">
    <property type="entry name" value="DEATH-like_dom_sf"/>
</dbReference>
<feature type="repeat" description="ANK" evidence="3">
    <location>
        <begin position="493"/>
        <end position="525"/>
    </location>
</feature>
<organism evidence="5 6">
    <name type="scientific">Scleropages formosus</name>
    <name type="common">Asian bonytongue</name>
    <name type="synonym">Osteoglossum formosum</name>
    <dbReference type="NCBI Taxonomy" id="113540"/>
    <lineage>
        <taxon>Eukaryota</taxon>
        <taxon>Metazoa</taxon>
        <taxon>Chordata</taxon>
        <taxon>Craniata</taxon>
        <taxon>Vertebrata</taxon>
        <taxon>Euteleostomi</taxon>
        <taxon>Actinopterygii</taxon>
        <taxon>Neopterygii</taxon>
        <taxon>Teleostei</taxon>
        <taxon>Osteoglossocephala</taxon>
        <taxon>Osteoglossomorpha</taxon>
        <taxon>Osteoglossiformes</taxon>
        <taxon>Osteoglossidae</taxon>
        <taxon>Scleropages</taxon>
    </lineage>
</organism>
<accession>A0A0P7UEV2</accession>
<dbReference type="EMBL" id="JARO02012044">
    <property type="protein sequence ID" value="KPP59498.1"/>
    <property type="molecule type" value="Genomic_DNA"/>
</dbReference>
<dbReference type="SMART" id="SM00248">
    <property type="entry name" value="ANK"/>
    <property type="match status" value="15"/>
</dbReference>
<dbReference type="InterPro" id="IPR036770">
    <property type="entry name" value="Ankyrin_rpt-contain_sf"/>
</dbReference>
<feature type="repeat" description="ANK" evidence="3">
    <location>
        <begin position="559"/>
        <end position="591"/>
    </location>
</feature>
<dbReference type="AlphaFoldDB" id="A0A0P7UEV2"/>
<feature type="repeat" description="ANK" evidence="3">
    <location>
        <begin position="625"/>
        <end position="649"/>
    </location>
</feature>
<sequence>MHSAIFPNPYATEVLHLKKKDLIEGISKTEYLLNLLIDKGVFPPEKKALMSYDRTREEKNSEFLDVLLSQGERACRLFFYPCLKLVEPDLYQSIRTYVGEINKNVRDARRQLIGYLLERDKEEPRVHNSDFTPPNNVYSAAPLKKVISQANKKENNFQPTTISKANVGAAKKMQHNHNGIFDLVATGKLSLLEELWKGKDVNAINSSQETLLHIAAQHDQVAVMKFLISKGAKLDIRDSQGRTALHRAAEMGNTSATKVLLQNGADIYALDKYSDMPLDLAVQNIHQSTVKHIVEEEIRHHKNRRTFLHVAAIKNNYNLVTVLLKSGSPVDAKDNQRKTSLFHAVNLRNENTARVLLEAGAKVDSDIMEAALNLNDKSMFSLILNYAKELPPDAMKSLLFKAVQRNLEWIIAALIDAGTDVNSRNDLQYTPLLLAAELGNVYAFNILMSKNASVEDKLPNGNSSLHLAVQSGNMHITKLLLEEGVDANAVGSQEQTPLHLTALYNQSALVEELLHVGAHINAVDQKGLTPLHVASQQGHPDIVSLLIRREADISAKDKQARTALHWAAAQPQATVARLLLSTGADANAVDKEKKTPLHFAAMGGHGEVASVLLARKASFRAKDMDGCTPLHYAAAKGHLDVAAVLLSTGKKSVNDKNVWRKTALHLASEHGQDSLIDLLMCSGANVNALDNNKDTPLHCATRFGHLESVQRLLSWTGGTGANLRAKNNVDKTPLQVAQCHHTANHQGIASLLQKKMLLIK</sequence>
<keyword evidence="1" id="KW-0677">Repeat</keyword>
<evidence type="ECO:0000313" key="6">
    <source>
        <dbReference type="Proteomes" id="UP000034805"/>
    </source>
</evidence>
<dbReference type="Pfam" id="PF00619">
    <property type="entry name" value="CARD"/>
    <property type="match status" value="1"/>
</dbReference>
<reference evidence="5 6" key="1">
    <citation type="submission" date="2015-08" db="EMBL/GenBank/DDBJ databases">
        <title>The genome of the Asian arowana (Scleropages formosus).</title>
        <authorList>
            <person name="Tan M.H."/>
            <person name="Gan H.M."/>
            <person name="Croft L.J."/>
            <person name="Austin C.M."/>
        </authorList>
    </citation>
    <scope>NUCLEOTIDE SEQUENCE [LARGE SCALE GENOMIC DNA]</scope>
    <source>
        <strain evidence="5">Aro1</strain>
    </source>
</reference>
<dbReference type="SUPFAM" id="SSF47986">
    <property type="entry name" value="DEATH domain"/>
    <property type="match status" value="1"/>
</dbReference>
<dbReference type="InterPro" id="IPR050776">
    <property type="entry name" value="Ank_Repeat/CDKN_Inhibitor"/>
</dbReference>
<dbReference type="Proteomes" id="UP000034805">
    <property type="component" value="Unassembled WGS sequence"/>
</dbReference>
<feature type="domain" description="CARD" evidence="4">
    <location>
        <begin position="7"/>
        <end position="79"/>
    </location>
</feature>
<evidence type="ECO:0000256" key="3">
    <source>
        <dbReference type="PROSITE-ProRule" id="PRU00023"/>
    </source>
</evidence>
<dbReference type="SUPFAM" id="SSF48403">
    <property type="entry name" value="Ankyrin repeat"/>
    <property type="match status" value="2"/>
</dbReference>
<dbReference type="Gene3D" id="1.25.40.20">
    <property type="entry name" value="Ankyrin repeat-containing domain"/>
    <property type="match status" value="7"/>
</dbReference>
<dbReference type="Pfam" id="PF00023">
    <property type="entry name" value="Ank"/>
    <property type="match status" value="1"/>
</dbReference>
<dbReference type="PANTHER" id="PTHR24201:SF16">
    <property type="entry name" value="ANKYRIN-1-LIKE-RELATED"/>
    <property type="match status" value="1"/>
</dbReference>
<feature type="repeat" description="ANK" evidence="3">
    <location>
        <begin position="659"/>
        <end position="691"/>
    </location>
</feature>
<gene>
    <name evidence="5" type="ORF">Z043_122571</name>
</gene>
<evidence type="ECO:0000259" key="4">
    <source>
        <dbReference type="PROSITE" id="PS50209"/>
    </source>
</evidence>
<evidence type="ECO:0000256" key="2">
    <source>
        <dbReference type="ARBA" id="ARBA00023043"/>
    </source>
</evidence>
<comment type="caution">
    <text evidence="5">The sequence shown here is derived from an EMBL/GenBank/DDBJ whole genome shotgun (WGS) entry which is preliminary data.</text>
</comment>
<evidence type="ECO:0000313" key="5">
    <source>
        <dbReference type="EMBL" id="KPP59498.1"/>
    </source>
</evidence>
<dbReference type="InterPro" id="IPR002110">
    <property type="entry name" value="Ankyrin_rpt"/>
</dbReference>
<dbReference type="PRINTS" id="PR01415">
    <property type="entry name" value="ANKYRIN"/>
</dbReference>
<dbReference type="PROSITE" id="PS50209">
    <property type="entry name" value="CARD"/>
    <property type="match status" value="1"/>
</dbReference>
<feature type="repeat" description="ANK" evidence="3">
    <location>
        <begin position="207"/>
        <end position="239"/>
    </location>
</feature>
<dbReference type="Pfam" id="PF12796">
    <property type="entry name" value="Ank_2"/>
    <property type="match status" value="5"/>
</dbReference>
<name>A0A0P7UEV2_SCLFO</name>
<proteinExistence type="predicted"/>
<feature type="repeat" description="ANK" evidence="3">
    <location>
        <begin position="303"/>
        <end position="335"/>
    </location>
</feature>
<dbReference type="STRING" id="113540.ENSSFOP00015039061"/>
<feature type="repeat" description="ANK" evidence="3">
    <location>
        <begin position="460"/>
        <end position="492"/>
    </location>
</feature>